<dbReference type="InterPro" id="IPR027268">
    <property type="entry name" value="Peptidase_M4/M1_CTD_sf"/>
</dbReference>
<dbReference type="CDD" id="cd09601">
    <property type="entry name" value="M1_APN-Q_like"/>
    <property type="match status" value="1"/>
</dbReference>
<evidence type="ECO:0000259" key="16">
    <source>
        <dbReference type="Pfam" id="PF11838"/>
    </source>
</evidence>
<keyword evidence="7 11" id="KW-0862">Zinc</keyword>
<dbReference type="FunFam" id="1.10.390.10:FF:000006">
    <property type="entry name" value="Puromycin-sensitive aminopeptidase"/>
    <property type="match status" value="1"/>
</dbReference>
<evidence type="ECO:0000256" key="8">
    <source>
        <dbReference type="ARBA" id="ARBA00023049"/>
    </source>
</evidence>
<dbReference type="Gene3D" id="2.60.40.1910">
    <property type="match status" value="1"/>
</dbReference>
<evidence type="ECO:0000256" key="11">
    <source>
        <dbReference type="PIRSR" id="PIRSR634016-3"/>
    </source>
</evidence>
<dbReference type="InterPro" id="IPR042097">
    <property type="entry name" value="Aminopeptidase_N-like_N_sf"/>
</dbReference>
<dbReference type="Gene3D" id="1.10.390.10">
    <property type="entry name" value="Neutral Protease Domain 2"/>
    <property type="match status" value="1"/>
</dbReference>
<dbReference type="GO" id="GO:0006508">
    <property type="term" value="P:proteolysis"/>
    <property type="evidence" value="ECO:0007669"/>
    <property type="project" value="UniProtKB-KW"/>
</dbReference>
<dbReference type="GO" id="GO:0043171">
    <property type="term" value="P:peptide catabolic process"/>
    <property type="evidence" value="ECO:0007669"/>
    <property type="project" value="TreeGrafter"/>
</dbReference>
<dbReference type="GO" id="GO:0070006">
    <property type="term" value="F:metalloaminopeptidase activity"/>
    <property type="evidence" value="ECO:0007669"/>
    <property type="project" value="TreeGrafter"/>
</dbReference>
<protein>
    <recommendedName>
        <fullName evidence="13">Aminopeptidase</fullName>
        <ecNumber evidence="13">3.4.11.-</ecNumber>
    </recommendedName>
</protein>
<dbReference type="PRINTS" id="PR00756">
    <property type="entry name" value="ALADIPTASE"/>
</dbReference>
<reference evidence="18 19" key="1">
    <citation type="journal article" date="2012" name="J. Bacteriol.">
        <title>Genome Sequence of Gallaecimonas xiamenensis Type Strain 3-C-1.</title>
        <authorList>
            <person name="Lai Q."/>
            <person name="Wang L."/>
            <person name="Wang W."/>
            <person name="Shao Z."/>
        </authorList>
    </citation>
    <scope>NUCLEOTIDE SEQUENCE [LARGE SCALE GENOMIC DNA]</scope>
    <source>
        <strain evidence="18 19">3-C-1</strain>
    </source>
</reference>
<dbReference type="GO" id="GO:0005615">
    <property type="term" value="C:extracellular space"/>
    <property type="evidence" value="ECO:0007669"/>
    <property type="project" value="TreeGrafter"/>
</dbReference>
<dbReference type="PROSITE" id="PS51257">
    <property type="entry name" value="PROKAR_LIPOPROTEIN"/>
    <property type="match status" value="1"/>
</dbReference>
<comment type="similarity">
    <text evidence="2 13">Belongs to the peptidase M1 family.</text>
</comment>
<comment type="cofactor">
    <cofactor evidence="11 13">
        <name>Zn(2+)</name>
        <dbReference type="ChEBI" id="CHEBI:29105"/>
    </cofactor>
    <text evidence="11 13">Binds 1 zinc ion per subunit.</text>
</comment>
<dbReference type="GO" id="GO:0005737">
    <property type="term" value="C:cytoplasm"/>
    <property type="evidence" value="ECO:0007669"/>
    <property type="project" value="TreeGrafter"/>
</dbReference>
<dbReference type="Proteomes" id="UP000006755">
    <property type="component" value="Unassembled WGS sequence"/>
</dbReference>
<evidence type="ECO:0000256" key="3">
    <source>
        <dbReference type="ARBA" id="ARBA00022438"/>
    </source>
</evidence>
<dbReference type="InterPro" id="IPR014782">
    <property type="entry name" value="Peptidase_M1_dom"/>
</dbReference>
<dbReference type="SUPFAM" id="SSF55486">
    <property type="entry name" value="Metalloproteases ('zincins'), catalytic domain"/>
    <property type="match status" value="1"/>
</dbReference>
<evidence type="ECO:0000256" key="10">
    <source>
        <dbReference type="PIRSR" id="PIRSR634016-2"/>
    </source>
</evidence>
<gene>
    <name evidence="18" type="ORF">B3C1_13064</name>
</gene>
<name>K2J7I3_9GAMM</name>
<dbReference type="PATRIC" id="fig|745411.4.peg.2573"/>
<dbReference type="EMBL" id="AMRI01000018">
    <property type="protein sequence ID" value="EKE71088.1"/>
    <property type="molecule type" value="Genomic_DNA"/>
</dbReference>
<evidence type="ECO:0000256" key="2">
    <source>
        <dbReference type="ARBA" id="ARBA00010136"/>
    </source>
</evidence>
<dbReference type="PANTHER" id="PTHR11533">
    <property type="entry name" value="PROTEASE M1 ZINC METALLOPROTEASE"/>
    <property type="match status" value="1"/>
</dbReference>
<dbReference type="RefSeq" id="WP_008485374.1">
    <property type="nucleotide sequence ID" value="NZ_AMRI01000018.1"/>
</dbReference>
<feature type="active site" description="Proton acceptor" evidence="9">
    <location>
        <position position="340"/>
    </location>
</feature>
<sequence length="873" mass="95195">MRKFMLSALALALLGCQDKADTQAPAATAPAAQSQVEATPVAQLPRWAEPSHYQLTLWVDPDQPGFKGQGEIALQLTQASDHLWLHAKDMSQLDIKVVTAEGEILDTQVEDKDDTGVIRLALPKTLSPQQLTLKFDYQAPYNQSLEGLYKVSEGGRNYAFTQFESIDARRAFPGFDEPSFKVPFDLTLVVPKAMKAVANTPEVARREEGELAYVQFATTKPLPTYLLAFAVGDLDIVQWQDLPKTAVRERSVPLRGVAVHGKGDKLKFALENTAGIVETLENYFGIPYPYQKLDIIAVPDFAAGAMENPGAITYREQLLLMDDSAPFWQKRSYASVHAHELAHQWFGDLVTMPWWTDIWLNEAFATWAGNKAAAKWGPDWGYDLGIAQGGQRAMGADSLVNMREIRQPILHNADISNAFDGITYQKGGAVLQMFEHFVGPEVFQKGVHQYLTDHAWGNASAEDFVGAIAKAADNDAVNQAFMSFLTQTGVPKVAIERHCQDGKAELKVTQSRYLPLGSKGDANRTWDLPFCFEADGERHCQLLTEKQSTLALNSCPSTLLPNAGGTGYYRFSLDDWQPLFATLPTLGKAEALGVLDSFNAALSDGSLPLDSYLAQVPAIAQLKDRELATAPLGQLGFILAHQAKDKDALRGQFQAWYGPRLAALGLAAKAGESKDDTLLRSTLAAFLADKARTPALRSALSAAAEAHLAGKDAGIAPDLIGLALEVWVQDKGQPAFDSLKARLMASQDAVVRQRALQALASVEAPALAAQARDLALAEGLRVNERFMLMGGQAYGLETMADTYQWFKEHRQGVEAVWPASGRKRIVSGFSGFCSLDKAKDLEAYFGQLAYEGGERNLKAAVESIELCAARAGQ</sequence>
<evidence type="ECO:0000259" key="15">
    <source>
        <dbReference type="Pfam" id="PF01433"/>
    </source>
</evidence>
<dbReference type="Gene3D" id="2.60.40.1730">
    <property type="entry name" value="tricorn interacting facor f3 domain"/>
    <property type="match status" value="1"/>
</dbReference>
<feature type="chain" id="PRO_5003861261" description="Aminopeptidase" evidence="14">
    <location>
        <begin position="21"/>
        <end position="873"/>
    </location>
</feature>
<evidence type="ECO:0000256" key="5">
    <source>
        <dbReference type="ARBA" id="ARBA00022723"/>
    </source>
</evidence>
<comment type="caution">
    <text evidence="18">The sequence shown here is derived from an EMBL/GenBank/DDBJ whole genome shotgun (WGS) entry which is preliminary data.</text>
</comment>
<evidence type="ECO:0000313" key="19">
    <source>
        <dbReference type="Proteomes" id="UP000006755"/>
    </source>
</evidence>
<dbReference type="Gene3D" id="1.25.50.20">
    <property type="match status" value="1"/>
</dbReference>
<evidence type="ECO:0000313" key="18">
    <source>
        <dbReference type="EMBL" id="EKE71088.1"/>
    </source>
</evidence>
<feature type="binding site" evidence="11">
    <location>
        <position position="339"/>
    </location>
    <ligand>
        <name>Zn(2+)</name>
        <dbReference type="ChEBI" id="CHEBI:29105"/>
        <note>catalytic</note>
    </ligand>
</feature>
<dbReference type="STRING" id="745411.B3C1_13064"/>
<evidence type="ECO:0000259" key="17">
    <source>
        <dbReference type="Pfam" id="PF17900"/>
    </source>
</evidence>
<evidence type="ECO:0000256" key="4">
    <source>
        <dbReference type="ARBA" id="ARBA00022670"/>
    </source>
</evidence>
<evidence type="ECO:0000256" key="1">
    <source>
        <dbReference type="ARBA" id="ARBA00000098"/>
    </source>
</evidence>
<dbReference type="EC" id="3.4.11.-" evidence="13"/>
<dbReference type="InterPro" id="IPR024571">
    <property type="entry name" value="ERAP1-like_C_dom"/>
</dbReference>
<dbReference type="PANTHER" id="PTHR11533:SF174">
    <property type="entry name" value="PUROMYCIN-SENSITIVE AMINOPEPTIDASE-RELATED"/>
    <property type="match status" value="1"/>
</dbReference>
<keyword evidence="19" id="KW-1185">Reference proteome</keyword>
<feature type="domain" description="Aminopeptidase N-like N-terminal" evidence="17">
    <location>
        <begin position="50"/>
        <end position="226"/>
    </location>
</feature>
<accession>K2J7I3</accession>
<dbReference type="GO" id="GO:0016020">
    <property type="term" value="C:membrane"/>
    <property type="evidence" value="ECO:0007669"/>
    <property type="project" value="TreeGrafter"/>
</dbReference>
<feature type="site" description="Transition state stabilizer" evidence="12">
    <location>
        <position position="424"/>
    </location>
</feature>
<dbReference type="AlphaFoldDB" id="K2J7I3"/>
<evidence type="ECO:0000256" key="14">
    <source>
        <dbReference type="SAM" id="SignalP"/>
    </source>
</evidence>
<dbReference type="SUPFAM" id="SSF63737">
    <property type="entry name" value="Leukotriene A4 hydrolase N-terminal domain"/>
    <property type="match status" value="1"/>
</dbReference>
<comment type="catalytic activity">
    <reaction evidence="1">
        <text>Release of an N-terminal amino acid, Xaa-|-Yaa- from a peptide, amide or arylamide. Xaa is preferably Ala, but may be most amino acids including Pro (slow action). When a terminal hydrophobic residue is followed by a prolyl residue, the two may be released as an intact Xaa-Pro dipeptide.</text>
        <dbReference type="EC" id="3.4.11.2"/>
    </reaction>
</comment>
<dbReference type="GO" id="GO:0008270">
    <property type="term" value="F:zinc ion binding"/>
    <property type="evidence" value="ECO:0007669"/>
    <property type="project" value="UniProtKB-UniRule"/>
</dbReference>
<evidence type="ECO:0000256" key="13">
    <source>
        <dbReference type="RuleBase" id="RU364040"/>
    </source>
</evidence>
<feature type="domain" description="Peptidase M1 membrane alanine aminopeptidase" evidence="15">
    <location>
        <begin position="268"/>
        <end position="479"/>
    </location>
</feature>
<dbReference type="Pfam" id="PF11838">
    <property type="entry name" value="ERAP1_C"/>
    <property type="match status" value="1"/>
</dbReference>
<dbReference type="Pfam" id="PF17900">
    <property type="entry name" value="Peptidase_M1_N"/>
    <property type="match status" value="1"/>
</dbReference>
<dbReference type="eggNOG" id="COG0308">
    <property type="taxonomic scope" value="Bacteria"/>
</dbReference>
<evidence type="ECO:0000256" key="6">
    <source>
        <dbReference type="ARBA" id="ARBA00022801"/>
    </source>
</evidence>
<feature type="binding site" evidence="11">
    <location>
        <position position="343"/>
    </location>
    <ligand>
        <name>Zn(2+)</name>
        <dbReference type="ChEBI" id="CHEBI:29105"/>
        <note>catalytic</note>
    </ligand>
</feature>
<feature type="binding site" evidence="10">
    <location>
        <begin position="304"/>
        <end position="308"/>
    </location>
    <ligand>
        <name>substrate</name>
    </ligand>
</feature>
<dbReference type="OrthoDB" id="100605at2"/>
<dbReference type="InterPro" id="IPR034016">
    <property type="entry name" value="M1_APN-typ"/>
</dbReference>
<keyword evidence="3 13" id="KW-0031">Aminopeptidase</keyword>
<keyword evidence="14" id="KW-0732">Signal</keyword>
<feature type="domain" description="ERAP1-like C-terminal" evidence="16">
    <location>
        <begin position="559"/>
        <end position="865"/>
    </location>
</feature>
<feature type="binding site" evidence="11">
    <location>
        <position position="362"/>
    </location>
    <ligand>
        <name>Zn(2+)</name>
        <dbReference type="ChEBI" id="CHEBI:29105"/>
        <note>catalytic</note>
    </ligand>
</feature>
<dbReference type="GO" id="GO:0042277">
    <property type="term" value="F:peptide binding"/>
    <property type="evidence" value="ECO:0007669"/>
    <property type="project" value="TreeGrafter"/>
</dbReference>
<proteinExistence type="inferred from homology"/>
<keyword evidence="5 11" id="KW-0479">Metal-binding</keyword>
<evidence type="ECO:0000256" key="9">
    <source>
        <dbReference type="PIRSR" id="PIRSR634016-1"/>
    </source>
</evidence>
<keyword evidence="4 13" id="KW-0645">Protease</keyword>
<keyword evidence="8 13" id="KW-0482">Metalloprotease</keyword>
<keyword evidence="6 13" id="KW-0378">Hydrolase</keyword>
<feature type="binding site" evidence="10">
    <location>
        <position position="822"/>
    </location>
    <ligand>
        <name>substrate</name>
    </ligand>
</feature>
<evidence type="ECO:0000256" key="7">
    <source>
        <dbReference type="ARBA" id="ARBA00022833"/>
    </source>
</evidence>
<dbReference type="Pfam" id="PF01433">
    <property type="entry name" value="Peptidase_M1"/>
    <property type="match status" value="1"/>
</dbReference>
<dbReference type="InterPro" id="IPR050344">
    <property type="entry name" value="Peptidase_M1_aminopeptidases"/>
</dbReference>
<feature type="binding site" evidence="10">
    <location>
        <position position="164"/>
    </location>
    <ligand>
        <name>substrate</name>
    </ligand>
</feature>
<feature type="signal peptide" evidence="14">
    <location>
        <begin position="1"/>
        <end position="20"/>
    </location>
</feature>
<dbReference type="InterPro" id="IPR045357">
    <property type="entry name" value="Aminopeptidase_N-like_N"/>
</dbReference>
<dbReference type="GO" id="GO:0016285">
    <property type="term" value="F:alanyl aminopeptidase activity"/>
    <property type="evidence" value="ECO:0007669"/>
    <property type="project" value="UniProtKB-EC"/>
</dbReference>
<evidence type="ECO:0000256" key="12">
    <source>
        <dbReference type="PIRSR" id="PIRSR634016-4"/>
    </source>
</evidence>
<dbReference type="InterPro" id="IPR001930">
    <property type="entry name" value="Peptidase_M1"/>
</dbReference>
<organism evidence="18 19">
    <name type="scientific">Gallaecimonas xiamenensis 3-C-1</name>
    <dbReference type="NCBI Taxonomy" id="745411"/>
    <lineage>
        <taxon>Bacteria</taxon>
        <taxon>Pseudomonadati</taxon>
        <taxon>Pseudomonadota</taxon>
        <taxon>Gammaproteobacteria</taxon>
        <taxon>Enterobacterales</taxon>
        <taxon>Gallaecimonadaceae</taxon>
        <taxon>Gallaecimonas</taxon>
    </lineage>
</organism>